<reference evidence="1 2" key="2">
    <citation type="submission" date="2010-03" db="EMBL/GenBank/DDBJ databases">
        <authorList>
            <person name="Pajon A."/>
        </authorList>
    </citation>
    <scope>NUCLEOTIDE SEQUENCE [LARGE SCALE GENOMIC DNA]</scope>
    <source>
        <strain evidence="2">7-10-1-b</strain>
    </source>
</reference>
<dbReference type="PATRIC" id="fig|657308.3.peg.1799"/>
<dbReference type="BioCyc" id="GPAM657308:GPA_RS10685-MONOMER"/>
<dbReference type="KEGG" id="gpa:GPA_22900"/>
<name>D6E9Y0_9ACTN</name>
<dbReference type="EMBL" id="FP929047">
    <property type="protein sequence ID" value="CBL04527.1"/>
    <property type="molecule type" value="Genomic_DNA"/>
</dbReference>
<protein>
    <submittedName>
        <fullName evidence="1">Uncharacterized protein</fullName>
    </submittedName>
</protein>
<dbReference type="RefSeq" id="WP_015539871.1">
    <property type="nucleotide sequence ID" value="NC_021021.1"/>
</dbReference>
<accession>D6E9Y0</accession>
<dbReference type="HOGENOM" id="CLU_189061_0_0_11"/>
<evidence type="ECO:0000313" key="2">
    <source>
        <dbReference type="Proteomes" id="UP000008805"/>
    </source>
</evidence>
<keyword evidence="2" id="KW-1185">Reference proteome</keyword>
<dbReference type="Proteomes" id="UP000008805">
    <property type="component" value="Chromosome"/>
</dbReference>
<organism evidence="1 2">
    <name type="scientific">Gordonibacter pamelaeae 7-10-1-b</name>
    <dbReference type="NCBI Taxonomy" id="657308"/>
    <lineage>
        <taxon>Bacteria</taxon>
        <taxon>Bacillati</taxon>
        <taxon>Actinomycetota</taxon>
        <taxon>Coriobacteriia</taxon>
        <taxon>Eggerthellales</taxon>
        <taxon>Eggerthellaceae</taxon>
        <taxon>Gordonibacter</taxon>
    </lineage>
</organism>
<sequence length="89" mass="9665">MGRNVRFKVNAAGAREVLNSSGVQADLLARARAVKAHAESMDGGVYEADVRAGKNRAHAMVKTPRGDFRTMALQAEHNTLLKSMDAGRW</sequence>
<proteinExistence type="predicted"/>
<gene>
    <name evidence="1" type="ORF">GPA_22900</name>
</gene>
<evidence type="ECO:0000313" key="1">
    <source>
        <dbReference type="EMBL" id="CBL04527.1"/>
    </source>
</evidence>
<dbReference type="AlphaFoldDB" id="D6E9Y0"/>
<reference evidence="1 2" key="1">
    <citation type="submission" date="2010-03" db="EMBL/GenBank/DDBJ databases">
        <title>The genome sequence of Gordonibacter pamelaeae 7-10-1-bT.</title>
        <authorList>
            <consortium name="metaHIT consortium -- http://www.metahit.eu/"/>
            <person name="Pajon A."/>
            <person name="Turner K."/>
            <person name="Parkhill J."/>
            <person name="Timmis K."/>
            <person name="Oxley A."/>
            <person name="Wurdemann D."/>
        </authorList>
    </citation>
    <scope>NUCLEOTIDE SEQUENCE [LARGE SCALE GENOMIC DNA]</scope>
    <source>
        <strain evidence="2">7-10-1-b</strain>
    </source>
</reference>